<evidence type="ECO:0000256" key="1">
    <source>
        <dbReference type="ARBA" id="ARBA00007227"/>
    </source>
</evidence>
<evidence type="ECO:0000313" key="3">
    <source>
        <dbReference type="EMBL" id="TET44631.1"/>
    </source>
</evidence>
<dbReference type="GO" id="GO:0003677">
    <property type="term" value="F:DNA binding"/>
    <property type="evidence" value="ECO:0007669"/>
    <property type="project" value="InterPro"/>
</dbReference>
<comment type="similarity">
    <text evidence="1">Belongs to the short-chain fatty acyl-CoA assimilation regulator (ScfR) family.</text>
</comment>
<sequence length="380" mass="43733">MKKSRGLAKRLKKERESLGLSKTDVAKEMGFSNYQTLSYIENGSREVKAWELFKLAKIYGRSPEHFYRTPQTEPLVLWRKEPGAKENPLLKRRFLELCKRYQRLLELTEEEDSEPELALSVPSKAQLLKDPLEYSTRLAEDYRRLLNLGGSPALSLVEVLESHAGVKVIFLEMGDAGSGASTVDGFGKAILINSSDAPWRRNYDLAHELFHILTWDLISPKAHFSEAGKPPVEKWADAFASVLLLPEREMKAEFSKRVQNKKISYLDAVEMARDFGVSTEALLWRLANLRVLRRQKVQRALEEGEIKDTDRKRRRSDWDTERPYLSKRYVTLAIKAFQLGKLSKAKLAEYLDVPFSEVSSFMRRRGFDEEEDYSTEFGAT</sequence>
<dbReference type="PANTHER" id="PTHR43236:SF1">
    <property type="entry name" value="BLL7220 PROTEIN"/>
    <property type="match status" value="1"/>
</dbReference>
<dbReference type="Proteomes" id="UP000315525">
    <property type="component" value="Unassembled WGS sequence"/>
</dbReference>
<gene>
    <name evidence="3" type="ORF">E3J62_09750</name>
</gene>
<dbReference type="Pfam" id="PF06114">
    <property type="entry name" value="Peptidase_M78"/>
    <property type="match status" value="1"/>
</dbReference>
<proteinExistence type="inferred from homology"/>
<dbReference type="InterPro" id="IPR010982">
    <property type="entry name" value="Lambda_DNA-bd_dom_sf"/>
</dbReference>
<dbReference type="SMART" id="SM00530">
    <property type="entry name" value="HTH_XRE"/>
    <property type="match status" value="1"/>
</dbReference>
<name>A0A523UQN6_UNCT6</name>
<dbReference type="EMBL" id="SOJN01000117">
    <property type="protein sequence ID" value="TET44631.1"/>
    <property type="molecule type" value="Genomic_DNA"/>
</dbReference>
<dbReference type="InterPro" id="IPR010359">
    <property type="entry name" value="IrrE_HExxH"/>
</dbReference>
<dbReference type="AlphaFoldDB" id="A0A523UQN6"/>
<protein>
    <submittedName>
        <fullName evidence="3">Helix-turn-helix domain-containing protein</fullName>
    </submittedName>
</protein>
<dbReference type="SUPFAM" id="SSF47413">
    <property type="entry name" value="lambda repressor-like DNA-binding domains"/>
    <property type="match status" value="1"/>
</dbReference>
<accession>A0A523UQN6</accession>
<dbReference type="Gene3D" id="1.10.10.2910">
    <property type="match status" value="1"/>
</dbReference>
<dbReference type="InterPro" id="IPR001387">
    <property type="entry name" value="Cro/C1-type_HTH"/>
</dbReference>
<dbReference type="CDD" id="cd00093">
    <property type="entry name" value="HTH_XRE"/>
    <property type="match status" value="1"/>
</dbReference>
<dbReference type="InterPro" id="IPR052345">
    <property type="entry name" value="Rad_response_metalloprotease"/>
</dbReference>
<evidence type="ECO:0000259" key="2">
    <source>
        <dbReference type="PROSITE" id="PS50943"/>
    </source>
</evidence>
<organism evidence="3 4">
    <name type="scientific">candidate division TA06 bacterium</name>
    <dbReference type="NCBI Taxonomy" id="2250710"/>
    <lineage>
        <taxon>Bacteria</taxon>
        <taxon>Bacteria division TA06</taxon>
    </lineage>
</organism>
<comment type="caution">
    <text evidence="3">The sequence shown here is derived from an EMBL/GenBank/DDBJ whole genome shotgun (WGS) entry which is preliminary data.</text>
</comment>
<evidence type="ECO:0000313" key="4">
    <source>
        <dbReference type="Proteomes" id="UP000315525"/>
    </source>
</evidence>
<reference evidence="3 4" key="1">
    <citation type="submission" date="2019-03" db="EMBL/GenBank/DDBJ databases">
        <title>Metabolic potential of uncultured bacteria and archaea associated with petroleum seepage in deep-sea sediments.</title>
        <authorList>
            <person name="Dong X."/>
            <person name="Hubert C."/>
        </authorList>
    </citation>
    <scope>NUCLEOTIDE SEQUENCE [LARGE SCALE GENOMIC DNA]</scope>
    <source>
        <strain evidence="3">E44_bin18</strain>
    </source>
</reference>
<dbReference type="Pfam" id="PF01381">
    <property type="entry name" value="HTH_3"/>
    <property type="match status" value="1"/>
</dbReference>
<dbReference type="PROSITE" id="PS50943">
    <property type="entry name" value="HTH_CROC1"/>
    <property type="match status" value="1"/>
</dbReference>
<dbReference type="PANTHER" id="PTHR43236">
    <property type="entry name" value="ANTITOXIN HIGA1"/>
    <property type="match status" value="1"/>
</dbReference>
<feature type="domain" description="HTH cro/C1-type" evidence="2">
    <location>
        <begin position="11"/>
        <end position="66"/>
    </location>
</feature>
<dbReference type="Gene3D" id="1.10.260.40">
    <property type="entry name" value="lambda repressor-like DNA-binding domains"/>
    <property type="match status" value="1"/>
</dbReference>